<proteinExistence type="predicted"/>
<dbReference type="EMBL" id="JAWWNJ010000211">
    <property type="protein sequence ID" value="KAK6971483.1"/>
    <property type="molecule type" value="Genomic_DNA"/>
</dbReference>
<protein>
    <submittedName>
        <fullName evidence="2">Uncharacterized protein</fullName>
    </submittedName>
</protein>
<dbReference type="Proteomes" id="UP001362999">
    <property type="component" value="Unassembled WGS sequence"/>
</dbReference>
<feature type="compositionally biased region" description="Basic and acidic residues" evidence="1">
    <location>
        <begin position="977"/>
        <end position="993"/>
    </location>
</feature>
<organism evidence="2 3">
    <name type="scientific">Favolaschia claudopus</name>
    <dbReference type="NCBI Taxonomy" id="2862362"/>
    <lineage>
        <taxon>Eukaryota</taxon>
        <taxon>Fungi</taxon>
        <taxon>Dikarya</taxon>
        <taxon>Basidiomycota</taxon>
        <taxon>Agaricomycotina</taxon>
        <taxon>Agaricomycetes</taxon>
        <taxon>Agaricomycetidae</taxon>
        <taxon>Agaricales</taxon>
        <taxon>Marasmiineae</taxon>
        <taxon>Mycenaceae</taxon>
        <taxon>Favolaschia</taxon>
    </lineage>
</organism>
<name>A0AAV9Z4Y6_9AGAR</name>
<feature type="compositionally biased region" description="Basic and acidic residues" evidence="1">
    <location>
        <begin position="855"/>
        <end position="875"/>
    </location>
</feature>
<feature type="compositionally biased region" description="Basic and acidic residues" evidence="1">
    <location>
        <begin position="1039"/>
        <end position="1058"/>
    </location>
</feature>
<evidence type="ECO:0000313" key="3">
    <source>
        <dbReference type="Proteomes" id="UP001362999"/>
    </source>
</evidence>
<evidence type="ECO:0000313" key="2">
    <source>
        <dbReference type="EMBL" id="KAK6971483.1"/>
    </source>
</evidence>
<dbReference type="AlphaFoldDB" id="A0AAV9Z4Y6"/>
<feature type="compositionally biased region" description="Basic residues" evidence="1">
    <location>
        <begin position="886"/>
        <end position="895"/>
    </location>
</feature>
<accession>A0AAV9Z4Y6</accession>
<keyword evidence="3" id="KW-1185">Reference proteome</keyword>
<gene>
    <name evidence="2" type="ORF">R3P38DRAFT_721836</name>
</gene>
<feature type="region of interest" description="Disordered" evidence="1">
    <location>
        <begin position="821"/>
        <end position="1058"/>
    </location>
</feature>
<comment type="caution">
    <text evidence="2">The sequence shown here is derived from an EMBL/GenBank/DDBJ whole genome shotgun (WGS) entry which is preliminary data.</text>
</comment>
<sequence>MYIDEPGPPLDPRYKVTAECLELLKRKPDLHVDLKRAHASKSYDTIRNSVFVRRPDTIFPRSAESYLDELKVLVKDFVNVANPIKLWKSELTGTDLTIDTHLESLGLLGQDMRPLMILQDLGSFIHDPILSSRVDNLFVRGKNTVLVNTSGSGKSRLTFEGLCHNWGLYFTVTSPWVRDLGSQDITSVIETLTSSLEEVPLSVHSPRQLEKNHTIAERCISRALLARLLVFRIFIETAKESGLTEDHKKRWLMLQLSPFLGTGSDVFQMLAMELGDFSPAHEIASTLIDIQEMLGLGDSFHLFLVLDEGQATATKFDTAFDTEPGKYPLLRKIIDSWEQHFPDSSMSCVIAGTNVPKRIFEAPEYADRVRWISDTGSFDDPVLHEQYLRRLLPPTFLETESGTAFLRRAWAWTRGRHRYAASLMMQMLMWYFQRPHSVLDKYIQKTTHFRPTDGKKWTDIEKRQSCVMPRNVGSLNFQTHTYSSLEYIDVRFSLRDVIYHYAATNQPAPPFTDDMIEIVSSNFGRFVDGGMEDIVFDEPISLVGATVWMTETPAEGSRERGVPFDNYLLCLRQSPPSSSKAFAACLAFHFSRAFASNPTLSEIFTFADPVPAWAEQSAELVELHGRPGELRYSVASGDDSTGVLATSASSLNDVVSWLEHSNPERTPFCVPQNPASPDLIFYIKLEDGSYLSIIMRVSARSGDDENLLADLEEPRLFYDDEHGADSSTRQRAIELLNAPVLSEDVDVSESLTSGSSNMATTRVLRIIAAFEKQIDSDSLMPTGDAPPYAHAVLSKEMFEHLTATVSPETFVQTVARNVLKRRHDSPVGEGDVDREDTGEERGTKRRKSMPVESGDDAKETKRASEGRADAAEAKAKSKTAAGSGTKRTRTARSKKTAGATKAASEAVKEHEDVAEAKPKKAARPRGKKAPVSASKKVADAEEAAGVASEVVRDDPDIAEGASKKAGGSRGKKAPASESKKIVDAGDSEVDGHEGSAVAKIRVGSARGEQSPKITAGKAEASQPVDEAETSGRMTLRSQTRREKASSESHASKEESSKA</sequence>
<reference evidence="2 3" key="1">
    <citation type="journal article" date="2024" name="J Genomics">
        <title>Draft genome sequencing and assembly of Favolaschia claudopus CIRM-BRFM 2984 isolated from oak limbs.</title>
        <authorList>
            <person name="Navarro D."/>
            <person name="Drula E."/>
            <person name="Chaduli D."/>
            <person name="Cazenave R."/>
            <person name="Ahrendt S."/>
            <person name="Wang J."/>
            <person name="Lipzen A."/>
            <person name="Daum C."/>
            <person name="Barry K."/>
            <person name="Grigoriev I.V."/>
            <person name="Favel A."/>
            <person name="Rosso M.N."/>
            <person name="Martin F."/>
        </authorList>
    </citation>
    <scope>NUCLEOTIDE SEQUENCE [LARGE SCALE GENOMIC DNA]</scope>
    <source>
        <strain evidence="2 3">CIRM-BRFM 2984</strain>
    </source>
</reference>
<feature type="compositionally biased region" description="Basic and acidic residues" evidence="1">
    <location>
        <begin position="906"/>
        <end position="918"/>
    </location>
</feature>
<evidence type="ECO:0000256" key="1">
    <source>
        <dbReference type="SAM" id="MobiDB-lite"/>
    </source>
</evidence>
<feature type="compositionally biased region" description="Basic residues" evidence="1">
    <location>
        <begin position="919"/>
        <end position="928"/>
    </location>
</feature>